<sequence>MELRKSTSSKSFFKWRNRSTKSNSETESRDTSFTSPLTPMSAPPNFQTFESKPPSSPFISESAHVFSLQHPTVSRFSDVKQGSADISPGIASTESISPMNKSSEARGTSTPPSSPPSSGGLYDKAKKSLESKLRLKVRREEARRIKTPPLVEDTVSGQPRSFFTETVPPMEVTRHGMYASSSSRHTSLQTVRRGSHVADTSEWWDKIPKKPIRRNPFDEPIPFEFQLPEHLPNSPMCPANEKHVSGGTGVCVYHGRRKGASKLRVGCEFHGP</sequence>
<dbReference type="Proteomes" id="UP001489902">
    <property type="component" value="Chromosome 1"/>
</dbReference>
<protein>
    <submittedName>
        <fullName evidence="2">Uncharacterized protein</fullName>
    </submittedName>
</protein>
<dbReference type="EMBL" id="CP151260">
    <property type="protein sequence ID" value="WZH41187.1"/>
    <property type="molecule type" value="Genomic_DNA"/>
</dbReference>
<evidence type="ECO:0000313" key="2">
    <source>
        <dbReference type="EMBL" id="WZH41187.1"/>
    </source>
</evidence>
<feature type="compositionally biased region" description="Low complexity" evidence="1">
    <location>
        <begin position="107"/>
        <end position="120"/>
    </location>
</feature>
<gene>
    <name evidence="2" type="ORF">QYS62_002131</name>
</gene>
<accession>A0ABZ2WKH1</accession>
<feature type="compositionally biased region" description="Basic and acidic residues" evidence="1">
    <location>
        <begin position="123"/>
        <end position="135"/>
    </location>
</feature>
<keyword evidence="3" id="KW-1185">Reference proteome</keyword>
<organism evidence="2 3">
    <name type="scientific">Fusarium acuminatum</name>
    <dbReference type="NCBI Taxonomy" id="5515"/>
    <lineage>
        <taxon>Eukaryota</taxon>
        <taxon>Fungi</taxon>
        <taxon>Dikarya</taxon>
        <taxon>Ascomycota</taxon>
        <taxon>Pezizomycotina</taxon>
        <taxon>Sordariomycetes</taxon>
        <taxon>Hypocreomycetidae</taxon>
        <taxon>Hypocreales</taxon>
        <taxon>Nectriaceae</taxon>
        <taxon>Fusarium</taxon>
        <taxon>Fusarium tricinctum species complex</taxon>
    </lineage>
</organism>
<feature type="region of interest" description="Disordered" evidence="1">
    <location>
        <begin position="1"/>
        <end position="63"/>
    </location>
</feature>
<evidence type="ECO:0000256" key="1">
    <source>
        <dbReference type="SAM" id="MobiDB-lite"/>
    </source>
</evidence>
<feature type="compositionally biased region" description="Polar residues" evidence="1">
    <location>
        <begin position="90"/>
        <end position="106"/>
    </location>
</feature>
<feature type="compositionally biased region" description="Polar residues" evidence="1">
    <location>
        <begin position="31"/>
        <end position="50"/>
    </location>
</feature>
<feature type="compositionally biased region" description="Polar residues" evidence="1">
    <location>
        <begin position="1"/>
        <end position="11"/>
    </location>
</feature>
<reference evidence="2 3" key="1">
    <citation type="submission" date="2024-04" db="EMBL/GenBank/DDBJ databases">
        <title>Complete genome sequence of Fusarium acuminatum.</title>
        <authorList>
            <person name="Lan B."/>
        </authorList>
    </citation>
    <scope>NUCLEOTIDE SEQUENCE [LARGE SCALE GENOMIC DNA]</scope>
    <source>
        <strain evidence="2">1A</strain>
    </source>
</reference>
<name>A0ABZ2WKH1_9HYPO</name>
<feature type="region of interest" description="Disordered" evidence="1">
    <location>
        <begin position="79"/>
        <end position="135"/>
    </location>
</feature>
<evidence type="ECO:0000313" key="3">
    <source>
        <dbReference type="Proteomes" id="UP001489902"/>
    </source>
</evidence>
<proteinExistence type="predicted"/>